<dbReference type="OrthoDB" id="9811665at2"/>
<protein>
    <submittedName>
        <fullName evidence="1">Uncharacterized protein</fullName>
    </submittedName>
</protein>
<dbReference type="Pfam" id="PF13250">
    <property type="entry name" value="SNIPE"/>
    <property type="match status" value="1"/>
</dbReference>
<dbReference type="EMBL" id="AP022591">
    <property type="protein sequence ID" value="BBY44264.1"/>
    <property type="molecule type" value="Genomic_DNA"/>
</dbReference>
<accession>A0A1X0BTN4</accession>
<reference evidence="1 2" key="1">
    <citation type="journal article" date="2019" name="Emerg. Microbes Infect.">
        <title>Comprehensive subspecies identification of 175 nontuberculous mycobacteria species based on 7547 genomic profiles.</title>
        <authorList>
            <person name="Matsumoto Y."/>
            <person name="Kinjo T."/>
            <person name="Motooka D."/>
            <person name="Nabeya D."/>
            <person name="Jung N."/>
            <person name="Uechi K."/>
            <person name="Horii T."/>
            <person name="Iida T."/>
            <person name="Fujita J."/>
            <person name="Nakamura S."/>
        </authorList>
    </citation>
    <scope>NUCLEOTIDE SEQUENCE [LARGE SCALE GENOMIC DNA]</scope>
    <source>
        <strain evidence="1 2">JCM 18439</strain>
    </source>
</reference>
<dbReference type="RefSeq" id="WP_083003060.1">
    <property type="nucleotide sequence ID" value="NZ_AP022591.1"/>
</dbReference>
<dbReference type="InterPro" id="IPR018306">
    <property type="entry name" value="Phage_T5_Orf172_DNA-bd"/>
</dbReference>
<dbReference type="AlphaFoldDB" id="A0A1X0BTN4"/>
<dbReference type="Proteomes" id="UP000466431">
    <property type="component" value="Chromosome"/>
</dbReference>
<gene>
    <name evidence="1" type="ORF">MCEL_25590</name>
</gene>
<dbReference type="InterPro" id="IPR025280">
    <property type="entry name" value="SNIPE"/>
</dbReference>
<evidence type="ECO:0000313" key="2">
    <source>
        <dbReference type="Proteomes" id="UP000466431"/>
    </source>
</evidence>
<dbReference type="KEGG" id="mcee:MCEL_25590"/>
<sequence>MQPDNASGAVADIPLEDLRERYEDALAEIDLLKRDIEALHDIGIYNYRHPLENAVAYQDGLDSIRADIKKFIAEGRAIEASTRFTFDNSLAKGRKMTAELAKLMLRAYNAEAENCVRYVKAGNLPSAEKRLTGAATSIARYASMMEMHINPEYHALRLRELELTADYQMKVQEEREAAREERARLREEQQAERELRAERERLEKERAHYANVLAALSDSSADQDRREIEGKIAEIDGRIAENDYRTANIRAGYVYVISNVGSFGPNIVKIGLTRRLEPMDRVRELGDASVPFGFDVHALFFSDNAVSVEAELHRRFAHARVNRVNLRREYFYATPAEVKAALVEVAGNLLEFTEAAEAEQYHASELVRAGERGAEGISADRIDTAIQQAVLGE</sequence>
<dbReference type="SMART" id="SM00974">
    <property type="entry name" value="T5orf172"/>
    <property type="match status" value="1"/>
</dbReference>
<proteinExistence type="predicted"/>
<dbReference type="Pfam" id="PF13455">
    <property type="entry name" value="MUG113"/>
    <property type="match status" value="1"/>
</dbReference>
<dbReference type="STRING" id="1249101.BST21_13270"/>
<name>A0A1X0BTN4_MYCCF</name>
<keyword evidence="2" id="KW-1185">Reference proteome</keyword>
<evidence type="ECO:0000313" key="1">
    <source>
        <dbReference type="EMBL" id="BBY44264.1"/>
    </source>
</evidence>
<organism evidence="1 2">
    <name type="scientific">Mycolicibacterium celeriflavum</name>
    <name type="common">Mycobacterium celeriflavum</name>
    <dbReference type="NCBI Taxonomy" id="1249101"/>
    <lineage>
        <taxon>Bacteria</taxon>
        <taxon>Bacillati</taxon>
        <taxon>Actinomycetota</taxon>
        <taxon>Actinomycetes</taxon>
        <taxon>Mycobacteriales</taxon>
        <taxon>Mycobacteriaceae</taxon>
        <taxon>Mycolicibacterium</taxon>
    </lineage>
</organism>